<dbReference type="InterPro" id="IPR036390">
    <property type="entry name" value="WH_DNA-bd_sf"/>
</dbReference>
<dbReference type="InterPro" id="IPR036388">
    <property type="entry name" value="WH-like_DNA-bd_sf"/>
</dbReference>
<evidence type="ECO:0000259" key="4">
    <source>
        <dbReference type="PROSITE" id="PS51118"/>
    </source>
</evidence>
<keyword evidence="2" id="KW-0238">DNA-binding</keyword>
<organism evidence="5 6">
    <name type="scientific">Niastella koreensis</name>
    <dbReference type="NCBI Taxonomy" id="354356"/>
    <lineage>
        <taxon>Bacteria</taxon>
        <taxon>Pseudomonadati</taxon>
        <taxon>Bacteroidota</taxon>
        <taxon>Chitinophagia</taxon>
        <taxon>Chitinophagales</taxon>
        <taxon>Chitinophagaceae</taxon>
        <taxon>Niastella</taxon>
    </lineage>
</organism>
<evidence type="ECO:0000256" key="3">
    <source>
        <dbReference type="ARBA" id="ARBA00023163"/>
    </source>
</evidence>
<dbReference type="Pfam" id="PF01638">
    <property type="entry name" value="HxlR"/>
    <property type="match status" value="1"/>
</dbReference>
<dbReference type="EMBL" id="LWBO01000009">
    <property type="protein sequence ID" value="OQP49885.1"/>
    <property type="molecule type" value="Genomic_DNA"/>
</dbReference>
<dbReference type="PANTHER" id="PTHR33204">
    <property type="entry name" value="TRANSCRIPTIONAL REGULATOR, MARR FAMILY"/>
    <property type="match status" value="1"/>
</dbReference>
<evidence type="ECO:0000256" key="1">
    <source>
        <dbReference type="ARBA" id="ARBA00023015"/>
    </source>
</evidence>
<proteinExistence type="predicted"/>
<evidence type="ECO:0000313" key="5">
    <source>
        <dbReference type="EMBL" id="OQP49885.1"/>
    </source>
</evidence>
<sequence length="138" mass="16226">MEKYRSRCAINLAVEVFGDKWSLIIIRDMMFGGKRHFRELLQSDEKISSNILTDRLNMLEREGVISKDSDPEHKQKIIYRLTQKGIDLLPIIIQAVIWSFKYMPFDPEVNRHAKMIVEGGPEVLETVMQQLRKEHLKN</sequence>
<evidence type="ECO:0000313" key="6">
    <source>
        <dbReference type="Proteomes" id="UP000192277"/>
    </source>
</evidence>
<dbReference type="RefSeq" id="WP_014219552.1">
    <property type="nucleotide sequence ID" value="NZ_LWBO01000009.1"/>
</dbReference>
<dbReference type="SUPFAM" id="SSF46785">
    <property type="entry name" value="Winged helix' DNA-binding domain"/>
    <property type="match status" value="1"/>
</dbReference>
<feature type="domain" description="HTH hxlR-type" evidence="4">
    <location>
        <begin position="8"/>
        <end position="107"/>
    </location>
</feature>
<accession>A0ABX3P0D0</accession>
<name>A0ABX3P0D0_9BACT</name>
<evidence type="ECO:0000256" key="2">
    <source>
        <dbReference type="ARBA" id="ARBA00023125"/>
    </source>
</evidence>
<keyword evidence="6" id="KW-1185">Reference proteome</keyword>
<keyword evidence="3" id="KW-0804">Transcription</keyword>
<dbReference type="Proteomes" id="UP000192277">
    <property type="component" value="Unassembled WGS sequence"/>
</dbReference>
<comment type="caution">
    <text evidence="5">The sequence shown here is derived from an EMBL/GenBank/DDBJ whole genome shotgun (WGS) entry which is preliminary data.</text>
</comment>
<protein>
    <submittedName>
        <fullName evidence="5">HxlR family transcriptional regulator</fullName>
    </submittedName>
</protein>
<dbReference type="PANTHER" id="PTHR33204:SF37">
    <property type="entry name" value="HTH-TYPE TRANSCRIPTIONAL REGULATOR YODB"/>
    <property type="match status" value="1"/>
</dbReference>
<dbReference type="InterPro" id="IPR002577">
    <property type="entry name" value="HTH_HxlR"/>
</dbReference>
<dbReference type="Gene3D" id="1.10.10.10">
    <property type="entry name" value="Winged helix-like DNA-binding domain superfamily/Winged helix DNA-binding domain"/>
    <property type="match status" value="1"/>
</dbReference>
<gene>
    <name evidence="5" type="ORF">A4D02_27810</name>
</gene>
<keyword evidence="1" id="KW-0805">Transcription regulation</keyword>
<reference evidence="5 6" key="1">
    <citation type="submission" date="2016-04" db="EMBL/GenBank/DDBJ databases">
        <authorList>
            <person name="Chen L."/>
            <person name="Zhuang W."/>
            <person name="Wang G."/>
        </authorList>
    </citation>
    <scope>NUCLEOTIDE SEQUENCE [LARGE SCALE GENOMIC DNA]</scope>
    <source>
        <strain evidence="6">GR20</strain>
    </source>
</reference>
<dbReference type="PROSITE" id="PS51118">
    <property type="entry name" value="HTH_HXLR"/>
    <property type="match status" value="1"/>
</dbReference>